<dbReference type="AlphaFoldDB" id="E0VM08"/>
<dbReference type="GO" id="GO:0005829">
    <property type="term" value="C:cytosol"/>
    <property type="evidence" value="ECO:0007669"/>
    <property type="project" value="TreeGrafter"/>
</dbReference>
<dbReference type="Pfam" id="PF03036">
    <property type="entry name" value="Perilipin"/>
    <property type="match status" value="1"/>
</dbReference>
<evidence type="ECO:0000256" key="2">
    <source>
        <dbReference type="ARBA" id="ARBA00006311"/>
    </source>
</evidence>
<reference evidence="4" key="2">
    <citation type="submission" date="2007-04" db="EMBL/GenBank/DDBJ databases">
        <title>The genome of the human body louse.</title>
        <authorList>
            <consortium name="The Human Body Louse Genome Consortium"/>
            <person name="Kirkness E."/>
            <person name="Walenz B."/>
            <person name="Hass B."/>
            <person name="Bruggner R."/>
            <person name="Strausberg R."/>
        </authorList>
    </citation>
    <scope>NUCLEOTIDE SEQUENCE</scope>
    <source>
        <strain evidence="4">USDA</strain>
    </source>
</reference>
<dbReference type="GO" id="GO:0005811">
    <property type="term" value="C:lipid droplet"/>
    <property type="evidence" value="ECO:0007669"/>
    <property type="project" value="UniProtKB-SubCell"/>
</dbReference>
<dbReference type="InterPro" id="IPR004279">
    <property type="entry name" value="Perilipin"/>
</dbReference>
<organism>
    <name type="scientific">Pediculus humanus subsp. corporis</name>
    <name type="common">Body louse</name>
    <dbReference type="NCBI Taxonomy" id="121224"/>
    <lineage>
        <taxon>Eukaryota</taxon>
        <taxon>Metazoa</taxon>
        <taxon>Ecdysozoa</taxon>
        <taxon>Arthropoda</taxon>
        <taxon>Hexapoda</taxon>
        <taxon>Insecta</taxon>
        <taxon>Pterygota</taxon>
        <taxon>Neoptera</taxon>
        <taxon>Paraneoptera</taxon>
        <taxon>Psocodea</taxon>
        <taxon>Troctomorpha</taxon>
        <taxon>Phthiraptera</taxon>
        <taxon>Anoplura</taxon>
        <taxon>Pediculidae</taxon>
        <taxon>Pediculus</taxon>
    </lineage>
</organism>
<comment type="similarity">
    <text evidence="2">Belongs to the perilipin family.</text>
</comment>
<protein>
    <submittedName>
        <fullName evidence="4 5">Adipophilin/perilipin, putative</fullName>
    </submittedName>
</protein>
<dbReference type="GeneID" id="8229786"/>
<name>E0VM08_PEDHC</name>
<gene>
    <name evidence="5" type="primary">8229786</name>
    <name evidence="4" type="ORF">Phum_PHUM299200</name>
</gene>
<proteinExistence type="inferred from homology"/>
<dbReference type="PANTHER" id="PTHR14024:SF49">
    <property type="entry name" value="LIPID STORAGE DROPLETS SURFACE-BINDING PROTEIN 1"/>
    <property type="match status" value="1"/>
</dbReference>
<reference evidence="5" key="3">
    <citation type="submission" date="2021-02" db="UniProtKB">
        <authorList>
            <consortium name="EnsemblMetazoa"/>
        </authorList>
    </citation>
    <scope>IDENTIFICATION</scope>
    <source>
        <strain evidence="5">USDA</strain>
    </source>
</reference>
<evidence type="ECO:0000256" key="3">
    <source>
        <dbReference type="ARBA" id="ARBA00022677"/>
    </source>
</evidence>
<dbReference type="OrthoDB" id="376826at2759"/>
<dbReference type="EnsemblMetazoa" id="PHUM299200-RA">
    <property type="protein sequence ID" value="PHUM299200-PA"/>
    <property type="gene ID" value="PHUM299200"/>
</dbReference>
<accession>E0VM08</accession>
<dbReference type="KEGG" id="phu:Phum_PHUM299200"/>
<dbReference type="GO" id="GO:0019915">
    <property type="term" value="P:lipid storage"/>
    <property type="evidence" value="ECO:0007669"/>
    <property type="project" value="TreeGrafter"/>
</dbReference>
<evidence type="ECO:0000313" key="5">
    <source>
        <dbReference type="EnsemblMetazoa" id="PHUM299200-PA"/>
    </source>
</evidence>
<dbReference type="VEuPathDB" id="VectorBase:PHUM299200"/>
<keyword evidence="6" id="KW-1185">Reference proteome</keyword>
<evidence type="ECO:0000256" key="1">
    <source>
        <dbReference type="ARBA" id="ARBA00004502"/>
    </source>
</evidence>
<dbReference type="PANTHER" id="PTHR14024">
    <property type="entry name" value="PERILIPIN"/>
    <property type="match status" value="1"/>
</dbReference>
<dbReference type="InParanoid" id="E0VM08"/>
<comment type="subcellular location">
    <subcellularLocation>
        <location evidence="1">Lipid droplet</location>
    </subcellularLocation>
</comment>
<dbReference type="EMBL" id="AAZO01003470">
    <property type="status" value="NOT_ANNOTATED_CDS"/>
    <property type="molecule type" value="Genomic_DNA"/>
</dbReference>
<keyword evidence="3" id="KW-0551">Lipid droplet</keyword>
<dbReference type="RefSeq" id="XP_002427152.1">
    <property type="nucleotide sequence ID" value="XM_002427107.1"/>
</dbReference>
<dbReference type="eggNOG" id="ENOG502QRYF">
    <property type="taxonomic scope" value="Eukaryota"/>
</dbReference>
<dbReference type="STRING" id="121224.E0VM08"/>
<sequence>MAQEVAIQPKYNIPRMKSVERISKLPAVEQTVDMANNLYVKVKDTNSLVKTVLTTAETTVKGAVDITLPVTSKLEGPIKMMDSFLCSSLDFVEDKIPAVKLPLDKIHVQDIN</sequence>
<reference evidence="4" key="1">
    <citation type="submission" date="2007-04" db="EMBL/GenBank/DDBJ databases">
        <title>Annotation of Pediculus humanus corporis strain USDA.</title>
        <authorList>
            <person name="Kirkness E."/>
            <person name="Hannick L."/>
            <person name="Hass B."/>
            <person name="Bruggner R."/>
            <person name="Lawson D."/>
            <person name="Bidwell S."/>
            <person name="Joardar V."/>
            <person name="Caler E."/>
            <person name="Walenz B."/>
            <person name="Inman J."/>
            <person name="Schobel S."/>
            <person name="Galinsky K."/>
            <person name="Amedeo P."/>
            <person name="Strausberg R."/>
        </authorList>
    </citation>
    <scope>NUCLEOTIDE SEQUENCE</scope>
    <source>
        <strain evidence="4">USDA</strain>
    </source>
</reference>
<dbReference type="Proteomes" id="UP000009046">
    <property type="component" value="Unassembled WGS sequence"/>
</dbReference>
<dbReference type="CTD" id="8229786"/>
<dbReference type="HOGENOM" id="CLU_2148856_0_0_1"/>
<evidence type="ECO:0000313" key="4">
    <source>
        <dbReference type="EMBL" id="EEB14414.1"/>
    </source>
</evidence>
<dbReference type="EMBL" id="DS235286">
    <property type="protein sequence ID" value="EEB14414.1"/>
    <property type="molecule type" value="Genomic_DNA"/>
</dbReference>
<dbReference type="GO" id="GO:0010890">
    <property type="term" value="P:positive regulation of triglyceride storage"/>
    <property type="evidence" value="ECO:0007669"/>
    <property type="project" value="TreeGrafter"/>
</dbReference>
<evidence type="ECO:0000313" key="6">
    <source>
        <dbReference type="Proteomes" id="UP000009046"/>
    </source>
</evidence>